<dbReference type="InterPro" id="IPR021249">
    <property type="entry name" value="DUF2788"/>
</dbReference>
<comment type="caution">
    <text evidence="2">The sequence shown here is derived from an EMBL/GenBank/DDBJ whole genome shotgun (WGS) entry which is preliminary data.</text>
</comment>
<evidence type="ECO:0008006" key="4">
    <source>
        <dbReference type="Google" id="ProtNLM"/>
    </source>
</evidence>
<reference evidence="2 3" key="1">
    <citation type="submission" date="2014-09" db="EMBL/GenBank/DDBJ databases">
        <title>Vibrio maritimus JCM 19235. (C45) whole genome shotgun sequence.</title>
        <authorList>
            <person name="Sawabe T."/>
            <person name="Meirelles P."/>
            <person name="Nakanishi M."/>
            <person name="Sayaka M."/>
            <person name="Hattori M."/>
            <person name="Ohkuma M."/>
        </authorList>
    </citation>
    <scope>NUCLEOTIDE SEQUENCE [LARGE SCALE GENOMIC DNA]</scope>
    <source>
        <strain evidence="3">JCM19235</strain>
    </source>
</reference>
<keyword evidence="1" id="KW-1133">Transmembrane helix</keyword>
<evidence type="ECO:0000313" key="3">
    <source>
        <dbReference type="Proteomes" id="UP000029228"/>
    </source>
</evidence>
<name>A0A090RZN7_9VIBR</name>
<keyword evidence="1" id="KW-0472">Membrane</keyword>
<keyword evidence="3" id="KW-1185">Reference proteome</keyword>
<dbReference type="Proteomes" id="UP000029228">
    <property type="component" value="Unassembled WGS sequence"/>
</dbReference>
<feature type="transmembrane region" description="Helical" evidence="1">
    <location>
        <begin position="12"/>
        <end position="33"/>
    </location>
</feature>
<accession>A0A090RZN7</accession>
<dbReference type="STRING" id="990268.JCM19235_1085"/>
<dbReference type="EMBL" id="BBMR01000004">
    <property type="protein sequence ID" value="GAL19729.1"/>
    <property type="molecule type" value="Genomic_DNA"/>
</dbReference>
<dbReference type="OrthoDB" id="5588656at2"/>
<gene>
    <name evidence="2" type="ORF">JCM19235_1085</name>
</gene>
<evidence type="ECO:0000313" key="2">
    <source>
        <dbReference type="EMBL" id="GAL19729.1"/>
    </source>
</evidence>
<evidence type="ECO:0000256" key="1">
    <source>
        <dbReference type="SAM" id="Phobius"/>
    </source>
</evidence>
<dbReference type="Pfam" id="PF10981">
    <property type="entry name" value="DUF2788"/>
    <property type="match status" value="1"/>
</dbReference>
<organism evidence="2 3">
    <name type="scientific">Vibrio maritimus</name>
    <dbReference type="NCBI Taxonomy" id="990268"/>
    <lineage>
        <taxon>Bacteria</taxon>
        <taxon>Pseudomonadati</taxon>
        <taxon>Pseudomonadota</taxon>
        <taxon>Gammaproteobacteria</taxon>
        <taxon>Vibrionales</taxon>
        <taxon>Vibrionaceae</taxon>
        <taxon>Vibrio</taxon>
    </lineage>
</organism>
<keyword evidence="1" id="KW-0812">Transmembrane</keyword>
<proteinExistence type="predicted"/>
<sequence length="78" mass="8663">MLYDYIDKLESIGLDLLFASIFFLIGMAIKDVLKQGNVPVFGRRIVWLVLFLGCAGFVAKGIIQLSWEGTGLANRHCS</sequence>
<dbReference type="AlphaFoldDB" id="A0A090RZN7"/>
<reference evidence="2 3" key="2">
    <citation type="submission" date="2014-09" db="EMBL/GenBank/DDBJ databases">
        <authorList>
            <consortium name="NBRP consortium"/>
            <person name="Sawabe T."/>
            <person name="Meirelles P."/>
            <person name="Nakanishi M."/>
            <person name="Sayaka M."/>
            <person name="Hattori M."/>
            <person name="Ohkuma M."/>
        </authorList>
    </citation>
    <scope>NUCLEOTIDE SEQUENCE [LARGE SCALE GENOMIC DNA]</scope>
    <source>
        <strain evidence="3">JCM19235</strain>
    </source>
</reference>
<protein>
    <recommendedName>
        <fullName evidence="4">DUF2788 domain-containing protein</fullName>
    </recommendedName>
</protein>
<feature type="transmembrane region" description="Helical" evidence="1">
    <location>
        <begin position="45"/>
        <end position="63"/>
    </location>
</feature>